<dbReference type="Pfam" id="PF00975">
    <property type="entry name" value="Thioesterase"/>
    <property type="match status" value="1"/>
</dbReference>
<comment type="similarity">
    <text evidence="1">Belongs to the thioesterase family.</text>
</comment>
<dbReference type="InterPro" id="IPR001031">
    <property type="entry name" value="Thioesterase"/>
</dbReference>
<evidence type="ECO:0000313" key="4">
    <source>
        <dbReference type="EMBL" id="GIH92578.1"/>
    </source>
</evidence>
<name>A0A8J3SN14_9ACTN</name>
<protein>
    <submittedName>
        <fullName evidence="4">Thioesterase</fullName>
    </submittedName>
</protein>
<gene>
    <name evidence="4" type="ORF">Psi01_32080</name>
</gene>
<dbReference type="EMBL" id="BOOJ01000028">
    <property type="protein sequence ID" value="GIH92578.1"/>
    <property type="molecule type" value="Genomic_DNA"/>
</dbReference>
<evidence type="ECO:0000259" key="3">
    <source>
        <dbReference type="SMART" id="SM00824"/>
    </source>
</evidence>
<dbReference type="PANTHER" id="PTHR11487">
    <property type="entry name" value="THIOESTERASE"/>
    <property type="match status" value="1"/>
</dbReference>
<dbReference type="Proteomes" id="UP000619788">
    <property type="component" value="Unassembled WGS sequence"/>
</dbReference>
<sequence length="246" mass="26822">MTWLRCPRPRPSAATRLVCFPHAGGSATAYREWPALLPESVELYGVQLPGRADRYSEPLPESLDAVAAAVAGALAPLLDRPVALFGHSMGALVAYEVARLLEARGTVPVRLLVSGCSAPHEPRERRVLSELDDDSLLAELERLGGTELEVLAHAGMRELILPYVRGDFRLVERHRSRPGPALRAPISVLVGDADPVVTAEQAKSWEACTESGFSLTVFPGDHFYLQPLRERVVAEVVERMGAEFRG</sequence>
<dbReference type="InterPro" id="IPR020802">
    <property type="entry name" value="TesA-like"/>
</dbReference>
<evidence type="ECO:0000256" key="1">
    <source>
        <dbReference type="ARBA" id="ARBA00007169"/>
    </source>
</evidence>
<dbReference type="InterPro" id="IPR012223">
    <property type="entry name" value="TEII"/>
</dbReference>
<accession>A0A8J3SN14</accession>
<feature type="domain" description="Thioesterase TesA-like" evidence="3">
    <location>
        <begin position="18"/>
        <end position="239"/>
    </location>
</feature>
<dbReference type="SMART" id="SM00824">
    <property type="entry name" value="PKS_TE"/>
    <property type="match status" value="1"/>
</dbReference>
<dbReference type="PANTHER" id="PTHR11487:SF0">
    <property type="entry name" value="S-ACYL FATTY ACID SYNTHASE THIOESTERASE, MEDIUM CHAIN"/>
    <property type="match status" value="1"/>
</dbReference>
<dbReference type="RefSeq" id="WP_204064796.1">
    <property type="nucleotide sequence ID" value="NZ_BOOJ01000028.1"/>
</dbReference>
<dbReference type="SUPFAM" id="SSF53474">
    <property type="entry name" value="alpha/beta-Hydrolases"/>
    <property type="match status" value="1"/>
</dbReference>
<dbReference type="GO" id="GO:0008610">
    <property type="term" value="P:lipid biosynthetic process"/>
    <property type="evidence" value="ECO:0007669"/>
    <property type="project" value="TreeGrafter"/>
</dbReference>
<organism evidence="4 5">
    <name type="scientific">Planobispora siamensis</name>
    <dbReference type="NCBI Taxonomy" id="936338"/>
    <lineage>
        <taxon>Bacteria</taxon>
        <taxon>Bacillati</taxon>
        <taxon>Actinomycetota</taxon>
        <taxon>Actinomycetes</taxon>
        <taxon>Streptosporangiales</taxon>
        <taxon>Streptosporangiaceae</taxon>
        <taxon>Planobispora</taxon>
    </lineage>
</organism>
<keyword evidence="5" id="KW-1185">Reference proteome</keyword>
<dbReference type="GO" id="GO:0016787">
    <property type="term" value="F:hydrolase activity"/>
    <property type="evidence" value="ECO:0007669"/>
    <property type="project" value="UniProtKB-KW"/>
</dbReference>
<reference evidence="4 5" key="1">
    <citation type="submission" date="2021-01" db="EMBL/GenBank/DDBJ databases">
        <title>Whole genome shotgun sequence of Planobispora siamensis NBRC 107568.</title>
        <authorList>
            <person name="Komaki H."/>
            <person name="Tamura T."/>
        </authorList>
    </citation>
    <scope>NUCLEOTIDE SEQUENCE [LARGE SCALE GENOMIC DNA]</scope>
    <source>
        <strain evidence="4 5">NBRC 107568</strain>
    </source>
</reference>
<dbReference type="InterPro" id="IPR029058">
    <property type="entry name" value="AB_hydrolase_fold"/>
</dbReference>
<keyword evidence="2" id="KW-0378">Hydrolase</keyword>
<proteinExistence type="inferred from homology"/>
<dbReference type="Gene3D" id="3.40.50.1820">
    <property type="entry name" value="alpha/beta hydrolase"/>
    <property type="match status" value="1"/>
</dbReference>
<evidence type="ECO:0000256" key="2">
    <source>
        <dbReference type="ARBA" id="ARBA00022801"/>
    </source>
</evidence>
<evidence type="ECO:0000313" key="5">
    <source>
        <dbReference type="Proteomes" id="UP000619788"/>
    </source>
</evidence>
<dbReference type="AlphaFoldDB" id="A0A8J3SN14"/>
<comment type="caution">
    <text evidence="4">The sequence shown here is derived from an EMBL/GenBank/DDBJ whole genome shotgun (WGS) entry which is preliminary data.</text>
</comment>